<proteinExistence type="predicted"/>
<dbReference type="PANTHER" id="PTHR38588">
    <property type="entry name" value="BLL0334 PROTEIN"/>
    <property type="match status" value="1"/>
</dbReference>
<dbReference type="InterPro" id="IPR010419">
    <property type="entry name" value="CO_DH_gsu"/>
</dbReference>
<protein>
    <submittedName>
        <fullName evidence="2">SRPBCC family protein</fullName>
    </submittedName>
</protein>
<sequence>MRIGNSVPVAAPPEAVFALLNDVRRVASCMPGAVLDGPDGDGWRGRVTVRVGPVAAAYGGTVRFLESDAGQGRLRLQARGADAHGRGNAEAEVVLTVTGDPAGSRLDVATDLVISGKLAQFGKGALDAVSQRLLQRFAANLGELLAAERAGAEGTEGSAGGAGGVPVDGVADGASGPAAGAAGGSAAPRADDPAPSVAGSPAPAAPPPGAPAAAPVAGGPALLPAGAARYGPLVAAFAFGVFEGWLLTRLGQLRRELAEARRG</sequence>
<name>A0ABW1FA73_9ACTN</name>
<accession>A0ABW1FA73</accession>
<dbReference type="EMBL" id="JBHSPW010000001">
    <property type="protein sequence ID" value="MFC5891346.1"/>
    <property type="molecule type" value="Genomic_DNA"/>
</dbReference>
<dbReference type="InterPro" id="IPR023393">
    <property type="entry name" value="START-like_dom_sf"/>
</dbReference>
<feature type="region of interest" description="Disordered" evidence="1">
    <location>
        <begin position="154"/>
        <end position="215"/>
    </location>
</feature>
<evidence type="ECO:0000313" key="3">
    <source>
        <dbReference type="Proteomes" id="UP001596241"/>
    </source>
</evidence>
<keyword evidence="3" id="KW-1185">Reference proteome</keyword>
<feature type="compositionally biased region" description="Low complexity" evidence="1">
    <location>
        <begin position="167"/>
        <end position="202"/>
    </location>
</feature>
<dbReference type="PANTHER" id="PTHR38588:SF1">
    <property type="entry name" value="BLL0334 PROTEIN"/>
    <property type="match status" value="1"/>
</dbReference>
<dbReference type="RefSeq" id="WP_345082105.1">
    <property type="nucleotide sequence ID" value="NZ_BAAAWG010000006.1"/>
</dbReference>
<gene>
    <name evidence="2" type="ORF">ACFP3M_00695</name>
</gene>
<dbReference type="Gene3D" id="3.30.530.20">
    <property type="match status" value="1"/>
</dbReference>
<feature type="compositionally biased region" description="Gly residues" evidence="1">
    <location>
        <begin position="157"/>
        <end position="166"/>
    </location>
</feature>
<dbReference type="Proteomes" id="UP001596241">
    <property type="component" value="Unassembled WGS sequence"/>
</dbReference>
<organism evidence="2 3">
    <name type="scientific">Streptomyces ramulosus</name>
    <dbReference type="NCBI Taxonomy" id="47762"/>
    <lineage>
        <taxon>Bacteria</taxon>
        <taxon>Bacillati</taxon>
        <taxon>Actinomycetota</taxon>
        <taxon>Actinomycetes</taxon>
        <taxon>Kitasatosporales</taxon>
        <taxon>Streptomycetaceae</taxon>
        <taxon>Streptomyces</taxon>
    </lineage>
</organism>
<dbReference type="SUPFAM" id="SSF55961">
    <property type="entry name" value="Bet v1-like"/>
    <property type="match status" value="1"/>
</dbReference>
<reference evidence="3" key="1">
    <citation type="journal article" date="2019" name="Int. J. Syst. Evol. Microbiol.">
        <title>The Global Catalogue of Microorganisms (GCM) 10K type strain sequencing project: providing services to taxonomists for standard genome sequencing and annotation.</title>
        <authorList>
            <consortium name="The Broad Institute Genomics Platform"/>
            <consortium name="The Broad Institute Genome Sequencing Center for Infectious Disease"/>
            <person name="Wu L."/>
            <person name="Ma J."/>
        </authorList>
    </citation>
    <scope>NUCLEOTIDE SEQUENCE [LARGE SCALE GENOMIC DNA]</scope>
    <source>
        <strain evidence="3">CGMCC 1.15809</strain>
    </source>
</reference>
<dbReference type="CDD" id="cd07823">
    <property type="entry name" value="SRPBCC_5"/>
    <property type="match status" value="1"/>
</dbReference>
<dbReference type="Pfam" id="PF06240">
    <property type="entry name" value="COXG"/>
    <property type="match status" value="1"/>
</dbReference>
<comment type="caution">
    <text evidence="2">The sequence shown here is derived from an EMBL/GenBank/DDBJ whole genome shotgun (WGS) entry which is preliminary data.</text>
</comment>
<evidence type="ECO:0000313" key="2">
    <source>
        <dbReference type="EMBL" id="MFC5891346.1"/>
    </source>
</evidence>
<evidence type="ECO:0000256" key="1">
    <source>
        <dbReference type="SAM" id="MobiDB-lite"/>
    </source>
</evidence>